<keyword evidence="4 7" id="KW-0812">Transmembrane</keyword>
<keyword evidence="6 7" id="KW-0472">Membrane</keyword>
<keyword evidence="5 7" id="KW-1133">Transmembrane helix</keyword>
<feature type="region of interest" description="Disordered" evidence="8">
    <location>
        <begin position="1"/>
        <end position="32"/>
    </location>
</feature>
<reference evidence="10 11" key="1">
    <citation type="submission" date="2016-10" db="EMBL/GenBank/DDBJ databases">
        <authorList>
            <person name="de Groot N.N."/>
        </authorList>
    </citation>
    <scope>NUCLEOTIDE SEQUENCE [LARGE SCALE GENOMIC DNA]</scope>
    <source>
        <strain evidence="10 11">DSM 21800</strain>
    </source>
</reference>
<name>A0A1H1V6G8_9ACTN</name>
<dbReference type="PANTHER" id="PTHR43005">
    <property type="entry name" value="BLR7065 PROTEIN"/>
    <property type="match status" value="1"/>
</dbReference>
<evidence type="ECO:0000256" key="2">
    <source>
        <dbReference type="ARBA" id="ARBA00022448"/>
    </source>
</evidence>
<feature type="transmembrane region" description="Helical" evidence="7">
    <location>
        <begin position="38"/>
        <end position="58"/>
    </location>
</feature>
<keyword evidence="3" id="KW-1003">Cell membrane</keyword>
<feature type="transmembrane region" description="Helical" evidence="7">
    <location>
        <begin position="98"/>
        <end position="123"/>
    </location>
</feature>
<dbReference type="OrthoDB" id="4180718at2"/>
<dbReference type="PANTHER" id="PTHR43005:SF1">
    <property type="entry name" value="SPERMIDINE_PUTRESCINE TRANSPORT SYSTEM PERMEASE PROTEIN"/>
    <property type="match status" value="1"/>
</dbReference>
<evidence type="ECO:0000256" key="6">
    <source>
        <dbReference type="ARBA" id="ARBA00023136"/>
    </source>
</evidence>
<evidence type="ECO:0000256" key="1">
    <source>
        <dbReference type="ARBA" id="ARBA00004651"/>
    </source>
</evidence>
<evidence type="ECO:0000256" key="8">
    <source>
        <dbReference type="SAM" id="MobiDB-lite"/>
    </source>
</evidence>
<dbReference type="AlphaFoldDB" id="A0A1H1V6G8"/>
<organism evidence="10 11">
    <name type="scientific">Microlunatus soli</name>
    <dbReference type="NCBI Taxonomy" id="630515"/>
    <lineage>
        <taxon>Bacteria</taxon>
        <taxon>Bacillati</taxon>
        <taxon>Actinomycetota</taxon>
        <taxon>Actinomycetes</taxon>
        <taxon>Propionibacteriales</taxon>
        <taxon>Propionibacteriaceae</taxon>
        <taxon>Microlunatus</taxon>
    </lineage>
</organism>
<keyword evidence="2 7" id="KW-0813">Transport</keyword>
<dbReference type="SUPFAM" id="SSF161098">
    <property type="entry name" value="MetI-like"/>
    <property type="match status" value="1"/>
</dbReference>
<dbReference type="EMBL" id="LT629772">
    <property type="protein sequence ID" value="SDS80338.1"/>
    <property type="molecule type" value="Genomic_DNA"/>
</dbReference>
<evidence type="ECO:0000313" key="11">
    <source>
        <dbReference type="Proteomes" id="UP000199103"/>
    </source>
</evidence>
<protein>
    <submittedName>
        <fullName evidence="10">Carbohydrate ABC transporter membrane protein 1, CUT1 family</fullName>
    </submittedName>
</protein>
<dbReference type="CDD" id="cd06261">
    <property type="entry name" value="TM_PBP2"/>
    <property type="match status" value="1"/>
</dbReference>
<proteinExistence type="inferred from homology"/>
<dbReference type="InterPro" id="IPR035906">
    <property type="entry name" value="MetI-like_sf"/>
</dbReference>
<evidence type="ECO:0000256" key="4">
    <source>
        <dbReference type="ARBA" id="ARBA00022692"/>
    </source>
</evidence>
<dbReference type="RefSeq" id="WP_091526167.1">
    <property type="nucleotide sequence ID" value="NZ_LT629772.1"/>
</dbReference>
<feature type="transmembrane region" description="Helical" evidence="7">
    <location>
        <begin position="243"/>
        <end position="269"/>
    </location>
</feature>
<feature type="transmembrane region" description="Helical" evidence="7">
    <location>
        <begin position="289"/>
        <end position="311"/>
    </location>
</feature>
<dbReference type="InterPro" id="IPR000515">
    <property type="entry name" value="MetI-like"/>
</dbReference>
<evidence type="ECO:0000313" key="10">
    <source>
        <dbReference type="EMBL" id="SDS80338.1"/>
    </source>
</evidence>
<evidence type="ECO:0000256" key="7">
    <source>
        <dbReference type="RuleBase" id="RU363032"/>
    </source>
</evidence>
<evidence type="ECO:0000259" key="9">
    <source>
        <dbReference type="PROSITE" id="PS50928"/>
    </source>
</evidence>
<comment type="similarity">
    <text evidence="7">Belongs to the binding-protein-dependent transport system permease family.</text>
</comment>
<keyword evidence="11" id="KW-1185">Reference proteome</keyword>
<gene>
    <name evidence="10" type="ORF">SAMN04489812_3086</name>
</gene>
<accession>A0A1H1V6G8</accession>
<dbReference type="Proteomes" id="UP000199103">
    <property type="component" value="Chromosome I"/>
</dbReference>
<feature type="transmembrane region" description="Helical" evidence="7">
    <location>
        <begin position="135"/>
        <end position="155"/>
    </location>
</feature>
<sequence length="320" mass="34843">MSGQALPGGLQKARRGVGVRGSGRPLPTTPRRKNHRGALTLLLFALPSLILLLLINLYPLLYAGMQSVRAGNLINLGKFVGLTNYVDVLSTPEFWNSALFTLIFTVTGVFGSWAVGLALAMLLRTRIPAGGLFKVLLLLPWVVPVVVSATSWNWLVATPQSPLPRLAEAIGFGNVLFLADPTLAKITVCIFKVWISFPFMMMMMSSALASVDVNVYEAAKVDGATGWQSFRSITMPLIARSTYISWILMTIFCVNDFPTIFLLTGGGPVNATTSLVVMAYRTVFQNFQTGPGVAIAFLMTLVLVIVSVVLYRQIRKVNIE</sequence>
<dbReference type="GO" id="GO:0005886">
    <property type="term" value="C:plasma membrane"/>
    <property type="evidence" value="ECO:0007669"/>
    <property type="project" value="UniProtKB-SubCell"/>
</dbReference>
<dbReference type="Pfam" id="PF00528">
    <property type="entry name" value="BPD_transp_1"/>
    <property type="match status" value="1"/>
</dbReference>
<feature type="transmembrane region" description="Helical" evidence="7">
    <location>
        <begin position="175"/>
        <end position="195"/>
    </location>
</feature>
<evidence type="ECO:0000256" key="5">
    <source>
        <dbReference type="ARBA" id="ARBA00022989"/>
    </source>
</evidence>
<dbReference type="STRING" id="630515.SAMN04489812_3086"/>
<dbReference type="GO" id="GO:0055085">
    <property type="term" value="P:transmembrane transport"/>
    <property type="evidence" value="ECO:0007669"/>
    <property type="project" value="InterPro"/>
</dbReference>
<evidence type="ECO:0000256" key="3">
    <source>
        <dbReference type="ARBA" id="ARBA00022475"/>
    </source>
</evidence>
<dbReference type="PROSITE" id="PS50928">
    <property type="entry name" value="ABC_TM1"/>
    <property type="match status" value="1"/>
</dbReference>
<feature type="domain" description="ABC transmembrane type-1" evidence="9">
    <location>
        <begin position="98"/>
        <end position="310"/>
    </location>
</feature>
<comment type="subcellular location">
    <subcellularLocation>
        <location evidence="1 7">Cell membrane</location>
        <topology evidence="1 7">Multi-pass membrane protein</topology>
    </subcellularLocation>
</comment>
<dbReference type="Gene3D" id="1.10.3720.10">
    <property type="entry name" value="MetI-like"/>
    <property type="match status" value="1"/>
</dbReference>